<dbReference type="InterPro" id="IPR005299">
    <property type="entry name" value="MeTrfase_7"/>
</dbReference>
<keyword evidence="4" id="KW-0460">Magnesium</keyword>
<evidence type="ECO:0000313" key="5">
    <source>
        <dbReference type="EMBL" id="KAK6924397.1"/>
    </source>
</evidence>
<evidence type="ECO:0000256" key="3">
    <source>
        <dbReference type="ARBA" id="ARBA00022723"/>
    </source>
</evidence>
<dbReference type="Gene3D" id="1.10.1200.270">
    <property type="entry name" value="Methyltransferase, alpha-helical capping domain"/>
    <property type="match status" value="2"/>
</dbReference>
<dbReference type="GO" id="GO:0032259">
    <property type="term" value="P:methylation"/>
    <property type="evidence" value="ECO:0007669"/>
    <property type="project" value="UniProtKB-KW"/>
</dbReference>
<keyword evidence="6" id="KW-1185">Reference proteome</keyword>
<sequence length="512" mass="57764">MDVVHVLHMNEGVGETSYANNSLLQKKVIILTKPITVSAMTDLYSTLSPTKICIADLGCSSGPNSLFVVSELIKTVVRLHKKLGQQNESPEFLVLLNDLPGNDFNTIFKSLLPNFQENLRQELGHGFGPCFVTAAPGSFYGRLFPSQTLHFVHSSYSLHWLSQVPEGLEENKGSIYIASTSPPSVLKAYFNQFQKDFSCFLKCRGEELVTGGRMVLTILGRKSDDPSSKEGCYIWELMALALNDMVAEGLIEEEKLNSFNIPHYTPSPAEIQSEVERDGSFIINRLEVSKVNWDPYENEICYSSEITKDKGYNVAKLVRAVAEPLLASHFGKSIIDEVFRRYREIVADRMAKERTEFFNVGYLIGKSDDPSSKEGCYIWELMALALNDMVTEGLTEEEKLNSFNIPQYTPSPAEIKSVVERDGSFIINRLEVSKVNWDAYENEICYSSEITKDRGYNVAKLMRAVAEPLLASHFGKSIIDEVFRRYREIVADTMAKERTEFFNVVVSMTKRV</sequence>
<organism evidence="5 6">
    <name type="scientific">Dillenia turbinata</name>
    <dbReference type="NCBI Taxonomy" id="194707"/>
    <lineage>
        <taxon>Eukaryota</taxon>
        <taxon>Viridiplantae</taxon>
        <taxon>Streptophyta</taxon>
        <taxon>Embryophyta</taxon>
        <taxon>Tracheophyta</taxon>
        <taxon>Spermatophyta</taxon>
        <taxon>Magnoliopsida</taxon>
        <taxon>eudicotyledons</taxon>
        <taxon>Gunneridae</taxon>
        <taxon>Pentapetalae</taxon>
        <taxon>Dilleniales</taxon>
        <taxon>Dilleniaceae</taxon>
        <taxon>Dillenia</taxon>
    </lineage>
</organism>
<dbReference type="AlphaFoldDB" id="A0AAN8V7V8"/>
<evidence type="ECO:0000256" key="2">
    <source>
        <dbReference type="ARBA" id="ARBA00022679"/>
    </source>
</evidence>
<evidence type="ECO:0000313" key="6">
    <source>
        <dbReference type="Proteomes" id="UP001370490"/>
    </source>
</evidence>
<dbReference type="PANTHER" id="PTHR31009">
    <property type="entry name" value="S-ADENOSYL-L-METHIONINE:CARBOXYL METHYLTRANSFERASE FAMILY PROTEIN"/>
    <property type="match status" value="1"/>
</dbReference>
<accession>A0AAN8V7V8</accession>
<dbReference type="InterPro" id="IPR029063">
    <property type="entry name" value="SAM-dependent_MTases_sf"/>
</dbReference>
<evidence type="ECO:0000256" key="1">
    <source>
        <dbReference type="ARBA" id="ARBA00022603"/>
    </source>
</evidence>
<dbReference type="Gene3D" id="3.40.50.150">
    <property type="entry name" value="Vaccinia Virus protein VP39"/>
    <property type="match status" value="1"/>
</dbReference>
<gene>
    <name evidence="5" type="ORF">RJ641_010597</name>
</gene>
<keyword evidence="1 5" id="KW-0489">Methyltransferase</keyword>
<dbReference type="EMBL" id="JBAMMX010000017">
    <property type="protein sequence ID" value="KAK6924397.1"/>
    <property type="molecule type" value="Genomic_DNA"/>
</dbReference>
<evidence type="ECO:0000256" key="4">
    <source>
        <dbReference type="ARBA" id="ARBA00022842"/>
    </source>
</evidence>
<dbReference type="Proteomes" id="UP001370490">
    <property type="component" value="Unassembled WGS sequence"/>
</dbReference>
<dbReference type="InterPro" id="IPR042086">
    <property type="entry name" value="MeTrfase_capping"/>
</dbReference>
<protein>
    <submittedName>
        <fullName evidence="5">SAM dependent carboxyl methyltransferase</fullName>
    </submittedName>
</protein>
<keyword evidence="2" id="KW-0808">Transferase</keyword>
<dbReference type="GO" id="GO:0008168">
    <property type="term" value="F:methyltransferase activity"/>
    <property type="evidence" value="ECO:0007669"/>
    <property type="project" value="UniProtKB-KW"/>
</dbReference>
<keyword evidence="3" id="KW-0479">Metal-binding</keyword>
<dbReference type="GO" id="GO:0046872">
    <property type="term" value="F:metal ion binding"/>
    <property type="evidence" value="ECO:0007669"/>
    <property type="project" value="UniProtKB-KW"/>
</dbReference>
<dbReference type="SUPFAM" id="SSF53335">
    <property type="entry name" value="S-adenosyl-L-methionine-dependent methyltransferases"/>
    <property type="match status" value="2"/>
</dbReference>
<proteinExistence type="predicted"/>
<dbReference type="Pfam" id="PF03492">
    <property type="entry name" value="Methyltransf_7"/>
    <property type="match status" value="2"/>
</dbReference>
<comment type="caution">
    <text evidence="5">The sequence shown here is derived from an EMBL/GenBank/DDBJ whole genome shotgun (WGS) entry which is preliminary data.</text>
</comment>
<reference evidence="5 6" key="1">
    <citation type="submission" date="2023-12" db="EMBL/GenBank/DDBJ databases">
        <title>A high-quality genome assembly for Dillenia turbinata (Dilleniales).</title>
        <authorList>
            <person name="Chanderbali A."/>
        </authorList>
    </citation>
    <scope>NUCLEOTIDE SEQUENCE [LARGE SCALE GENOMIC DNA]</scope>
    <source>
        <strain evidence="5">LSX21</strain>
        <tissue evidence="5">Leaf</tissue>
    </source>
</reference>
<name>A0AAN8V7V8_9MAGN</name>